<evidence type="ECO:0000256" key="5">
    <source>
        <dbReference type="SAM" id="Phobius"/>
    </source>
</evidence>
<dbReference type="PANTHER" id="PTHR12935:SF0">
    <property type="entry name" value="GAMMA-GLUTAMYLCYCLOTRANSFERASE"/>
    <property type="match status" value="1"/>
</dbReference>
<keyword evidence="5" id="KW-0472">Membrane</keyword>
<feature type="transmembrane region" description="Helical" evidence="5">
    <location>
        <begin position="203"/>
        <end position="223"/>
    </location>
</feature>
<feature type="binding site" evidence="4">
    <location>
        <position position="164"/>
    </location>
    <ligand>
        <name>substrate</name>
    </ligand>
</feature>
<dbReference type="Gene3D" id="3.10.490.10">
    <property type="entry name" value="Gamma-glutamyl cyclotransferase-like"/>
    <property type="match status" value="1"/>
</dbReference>
<reference evidence="6" key="1">
    <citation type="submission" date="2015-10" db="EMBL/GenBank/DDBJ databases">
        <authorList>
            <person name="Regsiter A."/>
            <person name="william w."/>
        </authorList>
    </citation>
    <scope>NUCLEOTIDE SEQUENCE</scope>
    <source>
        <strain evidence="6">Montdore</strain>
    </source>
</reference>
<protein>
    <recommendedName>
        <fullName evidence="1">gamma-glutamylcyclotransferase</fullName>
        <ecNumber evidence="1">4.3.2.9</ecNumber>
    </recommendedName>
</protein>
<dbReference type="Pfam" id="PF13772">
    <property type="entry name" value="AIG2_2"/>
    <property type="match status" value="1"/>
</dbReference>
<keyword evidence="5" id="KW-0812">Transmembrane</keyword>
<evidence type="ECO:0000313" key="7">
    <source>
        <dbReference type="Proteomes" id="UP001412239"/>
    </source>
</evidence>
<keyword evidence="5" id="KW-1133">Transmembrane helix</keyword>
<evidence type="ECO:0000256" key="4">
    <source>
        <dbReference type="PIRSR" id="PIRSR617939-2"/>
    </source>
</evidence>
<dbReference type="Proteomes" id="UP001412239">
    <property type="component" value="Unassembled WGS sequence"/>
</dbReference>
<keyword evidence="7" id="KW-1185">Reference proteome</keyword>
<evidence type="ECO:0000256" key="3">
    <source>
        <dbReference type="PIRSR" id="PIRSR617939-1"/>
    </source>
</evidence>
<dbReference type="PANTHER" id="PTHR12935">
    <property type="entry name" value="GAMMA-GLUTAMYLCYCLOTRANSFERASE"/>
    <property type="match status" value="1"/>
</dbReference>
<feature type="active site" description="Proton acceptor" evidence="3">
    <location>
        <position position="110"/>
    </location>
</feature>
<keyword evidence="2" id="KW-0456">Lyase</keyword>
<dbReference type="AlphaFoldDB" id="A0A292Q2W7"/>
<dbReference type="EMBL" id="LN890976">
    <property type="protein sequence ID" value="CUS13218.1"/>
    <property type="molecule type" value="Genomic_DNA"/>
</dbReference>
<evidence type="ECO:0000256" key="1">
    <source>
        <dbReference type="ARBA" id="ARBA00012346"/>
    </source>
</evidence>
<accession>A0A292Q2W7</accession>
<evidence type="ECO:0000313" key="6">
    <source>
        <dbReference type="EMBL" id="CUS13218.1"/>
    </source>
</evidence>
<dbReference type="GO" id="GO:0003839">
    <property type="term" value="F:gamma-glutamylcyclotransferase activity"/>
    <property type="evidence" value="ECO:0007669"/>
    <property type="project" value="UniProtKB-EC"/>
</dbReference>
<evidence type="ECO:0000256" key="2">
    <source>
        <dbReference type="ARBA" id="ARBA00023239"/>
    </source>
</evidence>
<organism evidence="6 7">
    <name type="scientific">Tuber aestivum</name>
    <name type="common">summer truffle</name>
    <dbReference type="NCBI Taxonomy" id="59557"/>
    <lineage>
        <taxon>Eukaryota</taxon>
        <taxon>Fungi</taxon>
        <taxon>Dikarya</taxon>
        <taxon>Ascomycota</taxon>
        <taxon>Pezizomycotina</taxon>
        <taxon>Pezizomycetes</taxon>
        <taxon>Pezizales</taxon>
        <taxon>Tuberaceae</taxon>
        <taxon>Tuber</taxon>
    </lineage>
</organism>
<sequence>MTEKAPLLTHTTSPTTTSPKTINYLAYGSNLNSKTLTDTRHIHPLNATPVRVPSLTLTFTLPGLPYIEPCFANVRPRLPLPPPPAKQERELLGVVYSLRREDYANLITSEGAGAGYQEVTVTCYPLNTPSPTGSKEITARTLLCPEDSSSGELTRAGGQPSGRYLGLIRAGARERGLPDSYVEYLDGLREYRITRVGQSVGKIVVLAVWGPVVALILLLNWVFGREGGGGRAPEWVLAFGRRVMGGVWGCYDAVFVKVFGDGECTEGEAPDFVAGEKSGGVDVEISEVGGEM</sequence>
<dbReference type="InterPro" id="IPR017939">
    <property type="entry name" value="G-Glutamylcylcotransferase"/>
</dbReference>
<feature type="binding site" evidence="4">
    <location>
        <begin position="24"/>
        <end position="29"/>
    </location>
    <ligand>
        <name>substrate</name>
    </ligand>
</feature>
<name>A0A292Q2W7_9PEZI</name>
<proteinExistence type="predicted"/>
<gene>
    <name evidence="6" type="ORF">GSTUAT00002665001</name>
</gene>
<dbReference type="EC" id="4.3.2.9" evidence="1"/>